<evidence type="ECO:0000313" key="2">
    <source>
        <dbReference type="EMBL" id="KAK6003564.1"/>
    </source>
</evidence>
<dbReference type="CDD" id="cd06223">
    <property type="entry name" value="PRTases_typeI"/>
    <property type="match status" value="1"/>
</dbReference>
<dbReference type="Pfam" id="PF14681">
    <property type="entry name" value="UPRTase"/>
    <property type="match status" value="1"/>
</dbReference>
<dbReference type="SUPFAM" id="SSF53271">
    <property type="entry name" value="PRTase-like"/>
    <property type="match status" value="1"/>
</dbReference>
<feature type="domain" description="Phosphoribosyltransferase" evidence="1">
    <location>
        <begin position="63"/>
        <end position="203"/>
    </location>
</feature>
<protein>
    <recommendedName>
        <fullName evidence="1">Phosphoribosyltransferase domain-containing protein</fullName>
    </recommendedName>
</protein>
<proteinExistence type="predicted"/>
<dbReference type="InterPro" id="IPR000836">
    <property type="entry name" value="PRTase_dom"/>
</dbReference>
<sequence>MHSTTTTTHIARPSVNVVPHPSLKAKLELLEDRTTVPAAVRSLVAQATTILAVSATADLETGSSTVLVPVMRSGLAMVDSFLDALTPAHKVAVHHLGLFRDPSTLEAVEYYNNIPTSGDPAKYAFIVDPLVATGASVCAAIDSLKRWKVENIIIVALLATNEAIERVKKHYGDGVQFFVGDIQALGSNGRITPGVGDMGDRLYF</sequence>
<keyword evidence="3" id="KW-1185">Reference proteome</keyword>
<comment type="caution">
    <text evidence="2">The sequence shown here is derived from an EMBL/GenBank/DDBJ whole genome shotgun (WGS) entry which is preliminary data.</text>
</comment>
<evidence type="ECO:0000313" key="3">
    <source>
        <dbReference type="Proteomes" id="UP001341245"/>
    </source>
</evidence>
<evidence type="ECO:0000259" key="1">
    <source>
        <dbReference type="Pfam" id="PF14681"/>
    </source>
</evidence>
<gene>
    <name evidence="2" type="ORF">QM012_009335</name>
</gene>
<dbReference type="InterPro" id="IPR029057">
    <property type="entry name" value="PRTase-like"/>
</dbReference>
<dbReference type="Gene3D" id="3.40.50.2020">
    <property type="match status" value="1"/>
</dbReference>
<name>A0ABR0TH36_AURPU</name>
<dbReference type="EMBL" id="JASGXD010000009">
    <property type="protein sequence ID" value="KAK6003564.1"/>
    <property type="molecule type" value="Genomic_DNA"/>
</dbReference>
<accession>A0ABR0TH36</accession>
<dbReference type="Proteomes" id="UP001341245">
    <property type="component" value="Unassembled WGS sequence"/>
</dbReference>
<reference evidence="2 3" key="1">
    <citation type="submission" date="2023-11" db="EMBL/GenBank/DDBJ databases">
        <title>Draft genome sequence and annotation of the polyextremotolerant black yeast-like fungus Aureobasidium pullulans NRRL 62042.</title>
        <authorList>
            <person name="Dielentheis-Frenken M.R.E."/>
            <person name="Wibberg D."/>
            <person name="Blank L.M."/>
            <person name="Tiso T."/>
        </authorList>
    </citation>
    <scope>NUCLEOTIDE SEQUENCE [LARGE SCALE GENOMIC DNA]</scope>
    <source>
        <strain evidence="2 3">NRRL 62042</strain>
    </source>
</reference>
<organism evidence="2 3">
    <name type="scientific">Aureobasidium pullulans</name>
    <name type="common">Black yeast</name>
    <name type="synonym">Pullularia pullulans</name>
    <dbReference type="NCBI Taxonomy" id="5580"/>
    <lineage>
        <taxon>Eukaryota</taxon>
        <taxon>Fungi</taxon>
        <taxon>Dikarya</taxon>
        <taxon>Ascomycota</taxon>
        <taxon>Pezizomycotina</taxon>
        <taxon>Dothideomycetes</taxon>
        <taxon>Dothideomycetidae</taxon>
        <taxon>Dothideales</taxon>
        <taxon>Saccotheciaceae</taxon>
        <taxon>Aureobasidium</taxon>
    </lineage>
</organism>